<dbReference type="InterPro" id="IPR013132">
    <property type="entry name" value="PseI/NeuA/B-like_N"/>
</dbReference>
<dbReference type="PANTHER" id="PTHR42966">
    <property type="entry name" value="N-ACETYLNEURAMINATE SYNTHASE"/>
    <property type="match status" value="1"/>
</dbReference>
<dbReference type="EMBL" id="MWBO01000048">
    <property type="protein sequence ID" value="OQA52078.1"/>
    <property type="molecule type" value="Genomic_DNA"/>
</dbReference>
<dbReference type="GO" id="GO:0047444">
    <property type="term" value="F:N-acylneuraminate-9-phosphate synthase activity"/>
    <property type="evidence" value="ECO:0007669"/>
    <property type="project" value="TreeGrafter"/>
</dbReference>
<dbReference type="SMART" id="SM00858">
    <property type="entry name" value="SAF"/>
    <property type="match status" value="1"/>
</dbReference>
<dbReference type="Pfam" id="PF03102">
    <property type="entry name" value="NeuB"/>
    <property type="match status" value="1"/>
</dbReference>
<keyword evidence="3" id="KW-0808">Transferase</keyword>
<dbReference type="CDD" id="cd11615">
    <property type="entry name" value="SAF_NeuB_like"/>
    <property type="match status" value="1"/>
</dbReference>
<evidence type="ECO:0000256" key="1">
    <source>
        <dbReference type="SAM" id="Coils"/>
    </source>
</evidence>
<dbReference type="InterPro" id="IPR006190">
    <property type="entry name" value="SAF_AFP_Neu5Ac"/>
</dbReference>
<reference evidence="3" key="1">
    <citation type="submission" date="2017-02" db="EMBL/GenBank/DDBJ databases">
        <title>Delving into the versatile metabolic prowess of the omnipresent phylum Bacteroidetes.</title>
        <authorList>
            <person name="Nobu M.K."/>
            <person name="Mei R."/>
            <person name="Narihiro T."/>
            <person name="Kuroda K."/>
            <person name="Liu W.-T."/>
        </authorList>
    </citation>
    <scope>NUCLEOTIDE SEQUENCE</scope>
    <source>
        <strain evidence="3">ADurb.Bin280</strain>
    </source>
</reference>
<dbReference type="PROSITE" id="PS50844">
    <property type="entry name" value="AFP_LIKE"/>
    <property type="match status" value="1"/>
</dbReference>
<dbReference type="PANTHER" id="PTHR42966:SF1">
    <property type="entry name" value="SIALIC ACID SYNTHASE"/>
    <property type="match status" value="1"/>
</dbReference>
<accession>A0A1V5SC47</accession>
<dbReference type="SUPFAM" id="SSF51269">
    <property type="entry name" value="AFP III-like domain"/>
    <property type="match status" value="1"/>
</dbReference>
<feature type="coiled-coil region" evidence="1">
    <location>
        <begin position="148"/>
        <end position="175"/>
    </location>
</feature>
<dbReference type="InterPro" id="IPR013974">
    <property type="entry name" value="SAF"/>
</dbReference>
<evidence type="ECO:0000259" key="2">
    <source>
        <dbReference type="PROSITE" id="PS50844"/>
    </source>
</evidence>
<dbReference type="SUPFAM" id="SSF51569">
    <property type="entry name" value="Aldolase"/>
    <property type="match status" value="1"/>
</dbReference>
<name>A0A1V5SC47_9BACT</name>
<organism evidence="3">
    <name type="scientific">candidate division WS2 bacterium ADurb.Bin280</name>
    <dbReference type="NCBI Taxonomy" id="1852829"/>
    <lineage>
        <taxon>Bacteria</taxon>
        <taxon>candidate division WS2</taxon>
    </lineage>
</organism>
<dbReference type="Gene3D" id="3.20.20.70">
    <property type="entry name" value="Aldolase class I"/>
    <property type="match status" value="1"/>
</dbReference>
<evidence type="ECO:0000313" key="3">
    <source>
        <dbReference type="EMBL" id="OQA52078.1"/>
    </source>
</evidence>
<gene>
    <name evidence="3" type="primary">legI</name>
    <name evidence="3" type="ORF">BWY43_00657</name>
</gene>
<feature type="domain" description="AFP-like" evidence="2">
    <location>
        <begin position="197"/>
        <end position="256"/>
    </location>
</feature>
<dbReference type="InterPro" id="IPR036732">
    <property type="entry name" value="AFP_Neu5c_C_sf"/>
</dbReference>
<dbReference type="AlphaFoldDB" id="A0A1V5SC47"/>
<dbReference type="Gene3D" id="3.90.1210.10">
    <property type="entry name" value="Antifreeze-like/N-acetylneuraminic acid synthase C-terminal domain"/>
    <property type="match status" value="1"/>
</dbReference>
<comment type="caution">
    <text evidence="3">The sequence shown here is derived from an EMBL/GenBank/DDBJ whole genome shotgun (WGS) entry which is preliminary data.</text>
</comment>
<dbReference type="InterPro" id="IPR013785">
    <property type="entry name" value="Aldolase_TIM"/>
</dbReference>
<dbReference type="InterPro" id="IPR051690">
    <property type="entry name" value="PseI-like"/>
</dbReference>
<dbReference type="GO" id="GO:0016051">
    <property type="term" value="P:carbohydrate biosynthetic process"/>
    <property type="evidence" value="ECO:0007669"/>
    <property type="project" value="InterPro"/>
</dbReference>
<sequence length="256" mass="28725">MSRGAAKKLNELGVELWKVGSGDLLDFVMLDFMASTGKPIIISSGMSTDEEVDKAVEFLKKRNADFALLHCVSKYPCPPEELRLGTIEYFKKKYDVPIGFSDHSVGENVIDSALAAIEEGAQIIEKHFSFSRDLWGSDHKASVTPEEKKRLIDAIREFEKDADKALAKINKAFRRIEKTDKILQEGEAVFRPYFRKALVAARNIKAGETIKPEDVYAMRPQAHIDGHPSEDFEKVIGKKAKKNLKKLSGIKLKDLS</sequence>
<keyword evidence="1" id="KW-0175">Coiled coil</keyword>
<dbReference type="Proteomes" id="UP000485367">
    <property type="component" value="Unassembled WGS sequence"/>
</dbReference>
<dbReference type="InterPro" id="IPR057736">
    <property type="entry name" value="SAF_PseI/NeuA/NeuB"/>
</dbReference>
<protein>
    <submittedName>
        <fullName evidence="3">N,N'-diacetyllegionaminic acid synthase</fullName>
        <ecNumber evidence="3">2.5.1.101</ecNumber>
    </submittedName>
</protein>
<proteinExistence type="predicted"/>
<dbReference type="EC" id="2.5.1.101" evidence="3"/>
<dbReference type="Pfam" id="PF08666">
    <property type="entry name" value="SAF"/>
    <property type="match status" value="1"/>
</dbReference>